<evidence type="ECO:0000313" key="3">
    <source>
        <dbReference type="Proteomes" id="UP000242561"/>
    </source>
</evidence>
<name>A0A1L3JAY6_9SPHN</name>
<dbReference type="InterPro" id="IPR044922">
    <property type="entry name" value="DUF2063_N_sf"/>
</dbReference>
<evidence type="ECO:0000259" key="1">
    <source>
        <dbReference type="Pfam" id="PF09836"/>
    </source>
</evidence>
<dbReference type="InterPro" id="IPR018640">
    <property type="entry name" value="DUF2063"/>
</dbReference>
<dbReference type="Gene3D" id="1.10.150.690">
    <property type="entry name" value="DUF2063"/>
    <property type="match status" value="1"/>
</dbReference>
<dbReference type="OrthoDB" id="343356at2"/>
<dbReference type="EMBL" id="CP018154">
    <property type="protein sequence ID" value="APG62305.1"/>
    <property type="molecule type" value="Genomic_DNA"/>
</dbReference>
<dbReference type="Pfam" id="PF09836">
    <property type="entry name" value="DUF2063"/>
    <property type="match status" value="1"/>
</dbReference>
<gene>
    <name evidence="2" type="ORF">LPB140_05215</name>
</gene>
<dbReference type="AlphaFoldDB" id="A0A1L3JAY6"/>
<evidence type="ECO:0000313" key="2">
    <source>
        <dbReference type="EMBL" id="APG62305.1"/>
    </source>
</evidence>
<dbReference type="Proteomes" id="UP000242561">
    <property type="component" value="Chromosome"/>
</dbReference>
<reference evidence="2 3" key="1">
    <citation type="submission" date="2016-11" db="EMBL/GenBank/DDBJ databases">
        <title>Sphingorhabdus sp. LPB0140, isolated from marine environment.</title>
        <authorList>
            <person name="Kim E."/>
            <person name="Yi H."/>
        </authorList>
    </citation>
    <scope>NUCLEOTIDE SEQUENCE [LARGE SCALE GENOMIC DNA]</scope>
    <source>
        <strain evidence="2 3">LPB0140</strain>
    </source>
</reference>
<organism evidence="2 3">
    <name type="scientific">Sphingorhabdus lutea</name>
    <dbReference type="NCBI Taxonomy" id="1913578"/>
    <lineage>
        <taxon>Bacteria</taxon>
        <taxon>Pseudomonadati</taxon>
        <taxon>Pseudomonadota</taxon>
        <taxon>Alphaproteobacteria</taxon>
        <taxon>Sphingomonadales</taxon>
        <taxon>Sphingomonadaceae</taxon>
        <taxon>Sphingorhabdus</taxon>
    </lineage>
</organism>
<sequence>MDNPPNFKYILDNIVNSINLGPNSIDERLYKGPIDRVFLGLMAHANTINHARLVALEETFPMTRTAMGEDNFNQISRKYIELPHIRICHNGDIGHGFADYLQEEGQDIAIIDLAKIEWAWLKSYHAMADDILTLEQLGRFDEAGLLSAMLRTTYSFFQIPLNAPLHGDLHEILGDMSASDVAAIAVHRPHEQLLFIPLNHVQYQLINMIDKGTKIENILSHIIQEMGFNDPLPILIDIIQMQILSIEP</sequence>
<proteinExistence type="predicted"/>
<protein>
    <recommendedName>
        <fullName evidence="1">Putative DNA-binding domain-containing protein</fullName>
    </recommendedName>
</protein>
<feature type="domain" description="Putative DNA-binding" evidence="1">
    <location>
        <begin position="40"/>
        <end position="101"/>
    </location>
</feature>
<accession>A0A1L3JAY6</accession>
<dbReference type="RefSeq" id="WP_072558956.1">
    <property type="nucleotide sequence ID" value="NZ_CP018154.1"/>
</dbReference>
<dbReference type="STRING" id="1913578.LPB140_05215"/>
<dbReference type="KEGG" id="sphl:LPB140_05215"/>
<keyword evidence="3" id="KW-1185">Reference proteome</keyword>